<organism evidence="12 13">
    <name type="scientific">Acetatifactor muris</name>
    <dbReference type="NCBI Taxonomy" id="879566"/>
    <lineage>
        <taxon>Bacteria</taxon>
        <taxon>Bacillati</taxon>
        <taxon>Bacillota</taxon>
        <taxon>Clostridia</taxon>
        <taxon>Lachnospirales</taxon>
        <taxon>Lachnospiraceae</taxon>
        <taxon>Acetatifactor</taxon>
    </lineage>
</organism>
<dbReference type="GO" id="GO:0043590">
    <property type="term" value="C:bacterial nucleoid"/>
    <property type="evidence" value="ECO:0007669"/>
    <property type="project" value="TreeGrafter"/>
</dbReference>
<evidence type="ECO:0000256" key="5">
    <source>
        <dbReference type="ARBA" id="ARBA00022763"/>
    </source>
</evidence>
<accession>A0A2K4ZEH1</accession>
<gene>
    <name evidence="12" type="primary">recN</name>
    <name evidence="12" type="ORF">AMURIS_01558</name>
</gene>
<comment type="function">
    <text evidence="1 9">May be involved in recombinational repair of damaged DNA.</text>
</comment>
<comment type="similarity">
    <text evidence="2 9">Belongs to the RecN family.</text>
</comment>
<evidence type="ECO:0000313" key="12">
    <source>
        <dbReference type="EMBL" id="SOY28844.1"/>
    </source>
</evidence>
<dbReference type="NCBIfam" id="TIGR00634">
    <property type="entry name" value="recN"/>
    <property type="match status" value="1"/>
</dbReference>
<feature type="coiled-coil region" evidence="10">
    <location>
        <begin position="158"/>
        <end position="205"/>
    </location>
</feature>
<keyword evidence="10" id="KW-0175">Coiled coil</keyword>
<keyword evidence="7 9" id="KW-0234">DNA repair</keyword>
<feature type="coiled-coil region" evidence="10">
    <location>
        <begin position="331"/>
        <end position="365"/>
    </location>
</feature>
<keyword evidence="6" id="KW-0067">ATP-binding</keyword>
<evidence type="ECO:0000256" key="6">
    <source>
        <dbReference type="ARBA" id="ARBA00022840"/>
    </source>
</evidence>
<keyword evidence="4" id="KW-0547">Nucleotide-binding</keyword>
<feature type="domain" description="RecF/RecN/SMC N-terminal" evidence="11">
    <location>
        <begin position="2"/>
        <end position="508"/>
    </location>
</feature>
<evidence type="ECO:0000256" key="9">
    <source>
        <dbReference type="PIRNR" id="PIRNR003128"/>
    </source>
</evidence>
<keyword evidence="5 9" id="KW-0227">DNA damage</keyword>
<name>A0A2K4ZEH1_9FIRM</name>
<dbReference type="GO" id="GO:0005524">
    <property type="term" value="F:ATP binding"/>
    <property type="evidence" value="ECO:0007669"/>
    <property type="project" value="UniProtKB-KW"/>
</dbReference>
<dbReference type="GO" id="GO:0006310">
    <property type="term" value="P:DNA recombination"/>
    <property type="evidence" value="ECO:0007669"/>
    <property type="project" value="InterPro"/>
</dbReference>
<dbReference type="PANTHER" id="PTHR11059:SF0">
    <property type="entry name" value="DNA REPAIR PROTEIN RECN"/>
    <property type="match status" value="1"/>
</dbReference>
<keyword evidence="13" id="KW-1185">Reference proteome</keyword>
<sequence length="561" mass="62512">MLQSLHVKNLALMEETEVEFGRGLNILTGETGAGKSLLIGSVNLALGGKFEKEMLRRGADSALVELVFTSEDERVRQKLLQLELEPEEDGTVIISRKMQTGKSVYRMNGETVTARQVKELAELLIDIHGQHEHQSLLNKKKHMEILDAYCGEACLQAAKAVEDAYRESRELRHSLEEESMDEETMAREQSLAEFELQEIEQAQLKPGEDEELEQRYRFMINGKKIMENLAESYQYTGSDFESGAGSALSRALRALGNVAGLDERLGELEGQLSEIDSLLADYNRDLAEYMSDCEFDDEAFSTVEERLNLVNRLKDKYGQSIEAVLAYGREKQEMLQKLSDYDDYMRQLEEKLAASEKRLEAACEVLSGIRRENAAVLTEKLKAALVHLNFLTVEFQIAVNRGSSVTAKGYDDVEFLISTNPGEGLKPLGQVASGGELSRVMLAIKTVLAGRDSIDTLIFDEIDAGISGRTAWRVSEQLDTVAHAHQVLCITHLPQIAAMADRHFVIEKSSSADNTITDIRVLEEEESLGELARLLGSDAMTEAALSNAREMRVQALGHKKK</sequence>
<evidence type="ECO:0000256" key="10">
    <source>
        <dbReference type="SAM" id="Coils"/>
    </source>
</evidence>
<reference evidence="12 13" key="1">
    <citation type="submission" date="2018-01" db="EMBL/GenBank/DDBJ databases">
        <authorList>
            <person name="Gaut B.S."/>
            <person name="Morton B.R."/>
            <person name="Clegg M.T."/>
            <person name="Duvall M.R."/>
        </authorList>
    </citation>
    <scope>NUCLEOTIDE SEQUENCE [LARGE SCALE GENOMIC DNA]</scope>
    <source>
        <strain evidence="12">GP69</strain>
    </source>
</reference>
<dbReference type="InterPro" id="IPR027417">
    <property type="entry name" value="P-loop_NTPase"/>
</dbReference>
<dbReference type="Pfam" id="PF02463">
    <property type="entry name" value="SMC_N"/>
    <property type="match status" value="1"/>
</dbReference>
<evidence type="ECO:0000256" key="7">
    <source>
        <dbReference type="ARBA" id="ARBA00023204"/>
    </source>
</evidence>
<evidence type="ECO:0000259" key="11">
    <source>
        <dbReference type="Pfam" id="PF02463"/>
    </source>
</evidence>
<dbReference type="RefSeq" id="WP_103238927.1">
    <property type="nucleotide sequence ID" value="NZ_CANRXC010000014.1"/>
</dbReference>
<evidence type="ECO:0000256" key="2">
    <source>
        <dbReference type="ARBA" id="ARBA00009441"/>
    </source>
</evidence>
<protein>
    <recommendedName>
        <fullName evidence="3 9">DNA repair protein RecN</fullName>
    </recommendedName>
    <alternativeName>
        <fullName evidence="8 9">Recombination protein N</fullName>
    </alternativeName>
</protein>
<dbReference type="AlphaFoldDB" id="A0A2K4ZEH1"/>
<dbReference type="Gene3D" id="3.40.50.300">
    <property type="entry name" value="P-loop containing nucleotide triphosphate hydrolases"/>
    <property type="match status" value="2"/>
</dbReference>
<dbReference type="InterPro" id="IPR003395">
    <property type="entry name" value="RecF/RecN/SMC_N"/>
</dbReference>
<evidence type="ECO:0000256" key="1">
    <source>
        <dbReference type="ARBA" id="ARBA00003618"/>
    </source>
</evidence>
<dbReference type="Proteomes" id="UP000236311">
    <property type="component" value="Unassembled WGS sequence"/>
</dbReference>
<dbReference type="GO" id="GO:0009432">
    <property type="term" value="P:SOS response"/>
    <property type="evidence" value="ECO:0007669"/>
    <property type="project" value="TreeGrafter"/>
</dbReference>
<proteinExistence type="inferred from homology"/>
<dbReference type="OrthoDB" id="9806954at2"/>
<dbReference type="EMBL" id="OFSM01000007">
    <property type="protein sequence ID" value="SOY28844.1"/>
    <property type="molecule type" value="Genomic_DNA"/>
</dbReference>
<evidence type="ECO:0000256" key="3">
    <source>
        <dbReference type="ARBA" id="ARBA00021315"/>
    </source>
</evidence>
<dbReference type="InterPro" id="IPR004604">
    <property type="entry name" value="DNA_recomb/repair_RecN"/>
</dbReference>
<dbReference type="GO" id="GO:0006281">
    <property type="term" value="P:DNA repair"/>
    <property type="evidence" value="ECO:0007669"/>
    <property type="project" value="UniProtKB-KW"/>
</dbReference>
<evidence type="ECO:0000256" key="8">
    <source>
        <dbReference type="ARBA" id="ARBA00033408"/>
    </source>
</evidence>
<evidence type="ECO:0000256" key="4">
    <source>
        <dbReference type="ARBA" id="ARBA00022741"/>
    </source>
</evidence>
<dbReference type="PANTHER" id="PTHR11059">
    <property type="entry name" value="DNA REPAIR PROTEIN RECN"/>
    <property type="match status" value="1"/>
</dbReference>
<dbReference type="CDD" id="cd03241">
    <property type="entry name" value="ABC_RecN"/>
    <property type="match status" value="1"/>
</dbReference>
<evidence type="ECO:0000313" key="13">
    <source>
        <dbReference type="Proteomes" id="UP000236311"/>
    </source>
</evidence>
<dbReference type="PIRSF" id="PIRSF003128">
    <property type="entry name" value="RecN"/>
    <property type="match status" value="1"/>
</dbReference>
<dbReference type="SUPFAM" id="SSF52540">
    <property type="entry name" value="P-loop containing nucleoside triphosphate hydrolases"/>
    <property type="match status" value="2"/>
</dbReference>